<dbReference type="InterPro" id="IPR050369">
    <property type="entry name" value="RBOH/FRE"/>
</dbReference>
<feature type="compositionally biased region" description="Polar residues" evidence="2">
    <location>
        <begin position="592"/>
        <end position="601"/>
    </location>
</feature>
<evidence type="ECO:0000256" key="3">
    <source>
        <dbReference type="SAM" id="Phobius"/>
    </source>
</evidence>
<feature type="domain" description="Ferric reductase NAD binding" evidence="5">
    <location>
        <begin position="471"/>
        <end position="774"/>
    </location>
</feature>
<dbReference type="GO" id="GO:0016491">
    <property type="term" value="F:oxidoreductase activity"/>
    <property type="evidence" value="ECO:0007669"/>
    <property type="project" value="UniProtKB-KW"/>
</dbReference>
<accession>A0A1Y1IPN4</accession>
<dbReference type="GO" id="GO:0005886">
    <property type="term" value="C:plasma membrane"/>
    <property type="evidence" value="ECO:0000318"/>
    <property type="project" value="GO_Central"/>
</dbReference>
<dbReference type="AlphaFoldDB" id="A0A1Y1IPN4"/>
<feature type="transmembrane region" description="Helical" evidence="3">
    <location>
        <begin position="265"/>
        <end position="286"/>
    </location>
</feature>
<name>A0A1Y1IPN4_KLENI</name>
<feature type="domain" description="FAD-binding 8" evidence="4">
    <location>
        <begin position="332"/>
        <end position="374"/>
    </location>
</feature>
<feature type="region of interest" description="Disordered" evidence="2">
    <location>
        <begin position="592"/>
        <end position="629"/>
    </location>
</feature>
<evidence type="ECO:0000313" key="6">
    <source>
        <dbReference type="EMBL" id="GAQ90098.1"/>
    </source>
</evidence>
<dbReference type="InterPro" id="IPR017938">
    <property type="entry name" value="Riboflavin_synthase-like_b-brl"/>
</dbReference>
<feature type="transmembrane region" description="Helical" evidence="3">
    <location>
        <begin position="90"/>
        <end position="108"/>
    </location>
</feature>
<dbReference type="OrthoDB" id="167398at2759"/>
<dbReference type="PANTHER" id="PTHR11972">
    <property type="entry name" value="NADPH OXIDASE"/>
    <property type="match status" value="1"/>
</dbReference>
<evidence type="ECO:0000256" key="2">
    <source>
        <dbReference type="SAM" id="MobiDB-lite"/>
    </source>
</evidence>
<organism evidence="6 7">
    <name type="scientific">Klebsormidium nitens</name>
    <name type="common">Green alga</name>
    <name type="synonym">Ulothrix nitens</name>
    <dbReference type="NCBI Taxonomy" id="105231"/>
    <lineage>
        <taxon>Eukaryota</taxon>
        <taxon>Viridiplantae</taxon>
        <taxon>Streptophyta</taxon>
        <taxon>Klebsormidiophyceae</taxon>
        <taxon>Klebsormidiales</taxon>
        <taxon>Klebsormidiaceae</taxon>
        <taxon>Klebsormidium</taxon>
    </lineage>
</organism>
<keyword evidence="7" id="KW-1185">Reference proteome</keyword>
<feature type="compositionally biased region" description="Low complexity" evidence="2">
    <location>
        <begin position="26"/>
        <end position="38"/>
    </location>
</feature>
<dbReference type="InterPro" id="IPR013121">
    <property type="entry name" value="Fe_red_NAD-bd_6"/>
</dbReference>
<dbReference type="PRINTS" id="PR00466">
    <property type="entry name" value="GP91PHOX"/>
</dbReference>
<dbReference type="Pfam" id="PF08030">
    <property type="entry name" value="NAD_binding_6"/>
    <property type="match status" value="1"/>
</dbReference>
<dbReference type="SUPFAM" id="SSF52343">
    <property type="entry name" value="Ferredoxin reductase-like, C-terminal NADP-linked domain"/>
    <property type="match status" value="2"/>
</dbReference>
<reference evidence="6 7" key="1">
    <citation type="journal article" date="2014" name="Nat. Commun.">
        <title>Klebsormidium flaccidum genome reveals primary factors for plant terrestrial adaptation.</title>
        <authorList>
            <person name="Hori K."/>
            <person name="Maruyama F."/>
            <person name="Fujisawa T."/>
            <person name="Togashi T."/>
            <person name="Yamamoto N."/>
            <person name="Seo M."/>
            <person name="Sato S."/>
            <person name="Yamada T."/>
            <person name="Mori H."/>
            <person name="Tajima N."/>
            <person name="Moriyama T."/>
            <person name="Ikeuchi M."/>
            <person name="Watanabe M."/>
            <person name="Wada H."/>
            <person name="Kobayashi K."/>
            <person name="Saito M."/>
            <person name="Masuda T."/>
            <person name="Sasaki-Sekimoto Y."/>
            <person name="Mashiguchi K."/>
            <person name="Awai K."/>
            <person name="Shimojima M."/>
            <person name="Masuda S."/>
            <person name="Iwai M."/>
            <person name="Nobusawa T."/>
            <person name="Narise T."/>
            <person name="Kondo S."/>
            <person name="Saito H."/>
            <person name="Sato R."/>
            <person name="Murakawa M."/>
            <person name="Ihara Y."/>
            <person name="Oshima-Yamada Y."/>
            <person name="Ohtaka K."/>
            <person name="Satoh M."/>
            <person name="Sonobe K."/>
            <person name="Ishii M."/>
            <person name="Ohtani R."/>
            <person name="Kanamori-Sato M."/>
            <person name="Honoki R."/>
            <person name="Miyazaki D."/>
            <person name="Mochizuki H."/>
            <person name="Umetsu J."/>
            <person name="Higashi K."/>
            <person name="Shibata D."/>
            <person name="Kamiya Y."/>
            <person name="Sato N."/>
            <person name="Nakamura Y."/>
            <person name="Tabata S."/>
            <person name="Ida S."/>
            <person name="Kurokawa K."/>
            <person name="Ohta H."/>
        </authorList>
    </citation>
    <scope>NUCLEOTIDE SEQUENCE [LARGE SCALE GENOMIC DNA]</scope>
    <source>
        <strain evidence="6 7">NIES-2285</strain>
    </source>
</reference>
<dbReference type="Pfam" id="PF08022">
    <property type="entry name" value="FAD_binding_8"/>
    <property type="match status" value="1"/>
</dbReference>
<feature type="transmembrane region" description="Helical" evidence="3">
    <location>
        <begin position="139"/>
        <end position="155"/>
    </location>
</feature>
<dbReference type="InterPro" id="IPR013112">
    <property type="entry name" value="FAD-bd_8"/>
</dbReference>
<dbReference type="STRING" id="105231.A0A1Y1IPN4"/>
<evidence type="ECO:0008006" key="8">
    <source>
        <dbReference type="Google" id="ProtNLM"/>
    </source>
</evidence>
<feature type="transmembrane region" description="Helical" evidence="3">
    <location>
        <begin position="175"/>
        <end position="198"/>
    </location>
</feature>
<keyword evidence="3" id="KW-1133">Transmembrane helix</keyword>
<gene>
    <name evidence="6" type="ORF">KFL_006000020</name>
</gene>
<feature type="transmembrane region" description="Helical" evidence="3">
    <location>
        <begin position="223"/>
        <end position="244"/>
    </location>
</feature>
<evidence type="ECO:0000313" key="7">
    <source>
        <dbReference type="Proteomes" id="UP000054558"/>
    </source>
</evidence>
<dbReference type="CDD" id="cd06186">
    <property type="entry name" value="NOX_Duox_like_FAD_NADP"/>
    <property type="match status" value="1"/>
</dbReference>
<sequence>MAAPAGSTTGHPAEPIEERDNPLPRPAFSSRRPSSHARLISTTSVPEDAPMKEDLVLDIVTPVEGEDKPREIGRIAACFGRFTIRVRNHMPSIFWLSLYVLACMALFWERFAKYKAMPSWHLVGPCVAISKGCAQLTKFSMLLLLLPVSRFFLTVGRGKLKWLIPVDELISFHKVLGMTWAIAGFVHGVVFMSCTWPMEISAAPDTFHRYFGAAPQPTYSEVYFTWTTISGFCMVAIVLVAFPLASSMLRQGMWSKAPKLLQHVVGFNAFFYTHFLLLSSFFFIIWHGTHNSTFGHFPTNDTWLWVLPGLFVWVIDRFIRLHRSLFNYKHEVKVLKAVPFYGNVIALKIKKPETFLYKAGQYMFVQCPEIASFECVHIKVSGDWTKAFFDTFKKRLDEAMNSPADPPPSHKTIEVDSDAPPAMSVDDLVPGGFDPASRPGKLERGMTFRLRFPALRLDGPFGAPAQDFYKYKVVVLIGTGIGLTPFASILRDLLHSIKARDDVNLEQKRVDKLTEVEKVYLHWTTRDKRTFDWLTQHVADFDDQDGSLDLNIHDSLRSKTLRHVPSRANHPNSTWFASKSLVRTPSLSFTQELQRMSSNQGKAPPPSNPEADQWAEPFPLNRLTSSSNPSFHNRLDRILSGKQLRMGDDGWPLVPDDVAEGDVIKTAHDVSTGVARPTLLRRASTRLERVMDAVFDQPEREEAETFSLTSFSRIESIARLQKQQKNTEVLFASHKGRPDFDYILEQTKAAHPDTKIGVFFCGAKLVAAALQNLCIKHSATAGSTSFDFHQEHF</sequence>
<feature type="region of interest" description="Disordered" evidence="2">
    <location>
        <begin position="1"/>
        <end position="43"/>
    </location>
</feature>
<evidence type="ECO:0000259" key="5">
    <source>
        <dbReference type="Pfam" id="PF08030"/>
    </source>
</evidence>
<feature type="transmembrane region" description="Helical" evidence="3">
    <location>
        <begin position="302"/>
        <end position="319"/>
    </location>
</feature>
<keyword evidence="1" id="KW-0560">Oxidoreductase</keyword>
<keyword evidence="3" id="KW-0472">Membrane</keyword>
<feature type="compositionally biased region" description="Polar residues" evidence="2">
    <location>
        <begin position="1"/>
        <end position="10"/>
    </location>
</feature>
<dbReference type="Gene3D" id="3.40.50.80">
    <property type="entry name" value="Nucleotide-binding domain of ferredoxin-NADP reductase (FNR) module"/>
    <property type="match status" value="2"/>
</dbReference>
<dbReference type="InterPro" id="IPR000778">
    <property type="entry name" value="Cyt_b245_heavy_chain"/>
</dbReference>
<keyword evidence="3" id="KW-0812">Transmembrane</keyword>
<dbReference type="PANTHER" id="PTHR11972:SF153">
    <property type="entry name" value="SUPEROXIDE-GENERATING NADPH OXIDASE HEAVY CHAIN SUBUNIT A"/>
    <property type="match status" value="1"/>
</dbReference>
<dbReference type="EMBL" id="DF237549">
    <property type="protein sequence ID" value="GAQ90098.1"/>
    <property type="molecule type" value="Genomic_DNA"/>
</dbReference>
<protein>
    <recommendedName>
        <fullName evidence="8">FAD-binding FR-type domain-containing protein</fullName>
    </recommendedName>
</protein>
<dbReference type="SUPFAM" id="SSF63380">
    <property type="entry name" value="Riboflavin synthase domain-like"/>
    <property type="match status" value="1"/>
</dbReference>
<proteinExistence type="predicted"/>
<dbReference type="Proteomes" id="UP000054558">
    <property type="component" value="Unassembled WGS sequence"/>
</dbReference>
<dbReference type="InterPro" id="IPR039261">
    <property type="entry name" value="FNR_nucleotide-bd"/>
</dbReference>
<evidence type="ECO:0000259" key="4">
    <source>
        <dbReference type="Pfam" id="PF08022"/>
    </source>
</evidence>
<evidence type="ECO:0000256" key="1">
    <source>
        <dbReference type="ARBA" id="ARBA00023002"/>
    </source>
</evidence>